<evidence type="ECO:0000256" key="4">
    <source>
        <dbReference type="ARBA" id="ARBA00022982"/>
    </source>
</evidence>
<proteinExistence type="predicted"/>
<keyword evidence="4" id="KW-0249">Electron transport</keyword>
<dbReference type="PANTHER" id="PTHR47797">
    <property type="entry name" value="DEHYDROGENASE, PUTATIVE (AFU_ORTHOLOGUE AFUA_8G05805)-RELATED"/>
    <property type="match status" value="1"/>
</dbReference>
<evidence type="ECO:0000256" key="2">
    <source>
        <dbReference type="ARBA" id="ARBA00022448"/>
    </source>
</evidence>
<dbReference type="Gene3D" id="1.20.120.1770">
    <property type="match status" value="1"/>
</dbReference>
<name>A0AA39WYH7_9PEZI</name>
<evidence type="ECO:0000313" key="9">
    <source>
        <dbReference type="EMBL" id="KAK0623972.1"/>
    </source>
</evidence>
<comment type="caution">
    <text evidence="9">The sequence shown here is derived from an EMBL/GenBank/DDBJ whole genome shotgun (WGS) entry which is preliminary data.</text>
</comment>
<dbReference type="InterPro" id="IPR006593">
    <property type="entry name" value="Cyt_b561/ferric_Rdtase_TM"/>
</dbReference>
<reference evidence="9" key="1">
    <citation type="submission" date="2023-06" db="EMBL/GenBank/DDBJ databases">
        <title>Genome-scale phylogeny and comparative genomics of the fungal order Sordariales.</title>
        <authorList>
            <consortium name="Lawrence Berkeley National Laboratory"/>
            <person name="Hensen N."/>
            <person name="Bonometti L."/>
            <person name="Westerberg I."/>
            <person name="Brannstrom I.O."/>
            <person name="Guillou S."/>
            <person name="Cros-Aarteil S."/>
            <person name="Calhoun S."/>
            <person name="Haridas S."/>
            <person name="Kuo A."/>
            <person name="Mondo S."/>
            <person name="Pangilinan J."/>
            <person name="Riley R."/>
            <person name="Labutti K."/>
            <person name="Andreopoulos B."/>
            <person name="Lipzen A."/>
            <person name="Chen C."/>
            <person name="Yanf M."/>
            <person name="Daum C."/>
            <person name="Ng V."/>
            <person name="Clum A."/>
            <person name="Steindorff A."/>
            <person name="Ohm R."/>
            <person name="Martin F."/>
            <person name="Silar P."/>
            <person name="Natvig D."/>
            <person name="Lalanne C."/>
            <person name="Gautier V."/>
            <person name="Ament-Velasquez S.L."/>
            <person name="Kruys A."/>
            <person name="Hutchinson M.I."/>
            <person name="Powell A.J."/>
            <person name="Barry K."/>
            <person name="Miller A.N."/>
            <person name="Grigoriev I.V."/>
            <person name="Debuchy R."/>
            <person name="Gladieux P."/>
            <person name="Thoren M.H."/>
            <person name="Johannesson H."/>
        </authorList>
    </citation>
    <scope>NUCLEOTIDE SEQUENCE</scope>
    <source>
        <strain evidence="9">CBS 606.72</strain>
    </source>
</reference>
<evidence type="ECO:0000259" key="8">
    <source>
        <dbReference type="PROSITE" id="PS50939"/>
    </source>
</evidence>
<dbReference type="Proteomes" id="UP001175000">
    <property type="component" value="Unassembled WGS sequence"/>
</dbReference>
<feature type="domain" description="Cytochrome b561" evidence="8">
    <location>
        <begin position="1"/>
        <end position="163"/>
    </location>
</feature>
<evidence type="ECO:0000256" key="5">
    <source>
        <dbReference type="ARBA" id="ARBA00022989"/>
    </source>
</evidence>
<feature type="transmembrane region" description="Helical" evidence="7">
    <location>
        <begin position="50"/>
        <end position="69"/>
    </location>
</feature>
<feature type="transmembrane region" description="Helical" evidence="7">
    <location>
        <begin position="120"/>
        <end position="140"/>
    </location>
</feature>
<accession>A0AA39WYH7</accession>
<dbReference type="SMART" id="SM00665">
    <property type="entry name" value="B561"/>
    <property type="match status" value="1"/>
</dbReference>
<feature type="transmembrane region" description="Helical" evidence="7">
    <location>
        <begin position="81"/>
        <end position="100"/>
    </location>
</feature>
<evidence type="ECO:0000256" key="7">
    <source>
        <dbReference type="SAM" id="Phobius"/>
    </source>
</evidence>
<dbReference type="CDD" id="cd08760">
    <property type="entry name" value="Cyt_b561_FRRS1_like"/>
    <property type="match status" value="1"/>
</dbReference>
<keyword evidence="10" id="KW-1185">Reference proteome</keyword>
<feature type="non-terminal residue" evidence="9">
    <location>
        <position position="163"/>
    </location>
</feature>
<dbReference type="PROSITE" id="PS50939">
    <property type="entry name" value="CYTOCHROME_B561"/>
    <property type="match status" value="1"/>
</dbReference>
<keyword evidence="6 7" id="KW-0472">Membrane</keyword>
<keyword evidence="5 7" id="KW-1133">Transmembrane helix</keyword>
<evidence type="ECO:0000256" key="1">
    <source>
        <dbReference type="ARBA" id="ARBA00004370"/>
    </source>
</evidence>
<keyword evidence="3 7" id="KW-0812">Transmembrane</keyword>
<dbReference type="PANTHER" id="PTHR47797:SF1">
    <property type="entry name" value="CYTOCHROME B561 DOMAIN-CONTAINING PROTEIN-RELATED"/>
    <property type="match status" value="1"/>
</dbReference>
<feature type="transmembrane region" description="Helical" evidence="7">
    <location>
        <begin position="20"/>
        <end position="38"/>
    </location>
</feature>
<dbReference type="EMBL" id="JAULSU010000003">
    <property type="protein sequence ID" value="KAK0623972.1"/>
    <property type="molecule type" value="Genomic_DNA"/>
</dbReference>
<comment type="subcellular location">
    <subcellularLocation>
        <location evidence="1">Membrane</location>
    </subcellularLocation>
</comment>
<evidence type="ECO:0000313" key="10">
    <source>
        <dbReference type="Proteomes" id="UP001175000"/>
    </source>
</evidence>
<gene>
    <name evidence="9" type="ORF">B0T14DRAFT_406985</name>
</gene>
<dbReference type="AlphaFoldDB" id="A0AA39WYH7"/>
<evidence type="ECO:0000256" key="6">
    <source>
        <dbReference type="ARBA" id="ARBA00023136"/>
    </source>
</evidence>
<dbReference type="Pfam" id="PF03188">
    <property type="entry name" value="Cytochrom_B561"/>
    <property type="match status" value="1"/>
</dbReference>
<feature type="non-terminal residue" evidence="9">
    <location>
        <position position="1"/>
    </location>
</feature>
<dbReference type="GO" id="GO:0016020">
    <property type="term" value="C:membrane"/>
    <property type="evidence" value="ECO:0007669"/>
    <property type="project" value="UniProtKB-SubCell"/>
</dbReference>
<organism evidence="9 10">
    <name type="scientific">Immersiella caudata</name>
    <dbReference type="NCBI Taxonomy" id="314043"/>
    <lineage>
        <taxon>Eukaryota</taxon>
        <taxon>Fungi</taxon>
        <taxon>Dikarya</taxon>
        <taxon>Ascomycota</taxon>
        <taxon>Pezizomycotina</taxon>
        <taxon>Sordariomycetes</taxon>
        <taxon>Sordariomycetidae</taxon>
        <taxon>Sordariales</taxon>
        <taxon>Lasiosphaeriaceae</taxon>
        <taxon>Immersiella</taxon>
    </lineage>
</organism>
<sequence length="163" mass="17432">IIFQDLPKVPSLATAHGASMGLAFVVFFPLGALLVRLIKSKHSVGIHATCQLIGMSLTIAGLATGIRLARIIGPLHNDPHTILGTFIVAALLLQPIIGYIHHRKYIRTQQRSAWSTIHVWYGRALLLLGIINGGLGLQLAKESPAYSEPGMIVYSILAGLAGV</sequence>
<keyword evidence="2" id="KW-0813">Transport</keyword>
<evidence type="ECO:0000256" key="3">
    <source>
        <dbReference type="ARBA" id="ARBA00022692"/>
    </source>
</evidence>
<protein>
    <recommendedName>
        <fullName evidence="8">Cytochrome b561 domain-containing protein</fullName>
    </recommendedName>
</protein>